<evidence type="ECO:0000313" key="3">
    <source>
        <dbReference type="EMBL" id="MBW0128651.1"/>
    </source>
</evidence>
<organism evidence="3 4">
    <name type="scientific">Pseudonocardia oceani</name>
    <dbReference type="NCBI Taxonomy" id="2792013"/>
    <lineage>
        <taxon>Bacteria</taxon>
        <taxon>Bacillati</taxon>
        <taxon>Actinomycetota</taxon>
        <taxon>Actinomycetes</taxon>
        <taxon>Pseudonocardiales</taxon>
        <taxon>Pseudonocardiaceae</taxon>
        <taxon>Pseudonocardia</taxon>
    </lineage>
</organism>
<feature type="region of interest" description="Disordered" evidence="1">
    <location>
        <begin position="1"/>
        <end position="20"/>
    </location>
</feature>
<name>A0ABS6U9Q3_9PSEU</name>
<dbReference type="PROSITE" id="PS50943">
    <property type="entry name" value="HTH_CROC1"/>
    <property type="match status" value="1"/>
</dbReference>
<dbReference type="RefSeq" id="WP_218591283.1">
    <property type="nucleotide sequence ID" value="NZ_JADQDE010000079.1"/>
</dbReference>
<dbReference type="InterPro" id="IPR043917">
    <property type="entry name" value="DUF5753"/>
</dbReference>
<evidence type="ECO:0000256" key="1">
    <source>
        <dbReference type="SAM" id="MobiDB-lite"/>
    </source>
</evidence>
<dbReference type="Proteomes" id="UP000694300">
    <property type="component" value="Unassembled WGS sequence"/>
</dbReference>
<reference evidence="3 4" key="1">
    <citation type="submission" date="2020-11" db="EMBL/GenBank/DDBJ databases">
        <title>Pseudonocardia abyssalis sp. nov. and Pseudonocardia oceani sp. nov., description and phylogenomic analysis of two novel actinomycetes isolated from the deep Southern Ocean.</title>
        <authorList>
            <person name="Parra J."/>
        </authorList>
    </citation>
    <scope>NUCLEOTIDE SEQUENCE [LARGE SCALE GENOMIC DNA]</scope>
    <source>
        <strain evidence="4">KRD185</strain>
    </source>
</reference>
<dbReference type="SMART" id="SM00530">
    <property type="entry name" value="HTH_XRE"/>
    <property type="match status" value="1"/>
</dbReference>
<protein>
    <submittedName>
        <fullName evidence="3">Helix-turn-helix domain-containing protein</fullName>
    </submittedName>
</protein>
<feature type="compositionally biased region" description="Polar residues" evidence="1">
    <location>
        <begin position="1"/>
        <end position="16"/>
    </location>
</feature>
<dbReference type="EMBL" id="JADQDF010000001">
    <property type="protein sequence ID" value="MBW0128651.1"/>
    <property type="molecule type" value="Genomic_DNA"/>
</dbReference>
<accession>A0ABS6U9Q3</accession>
<gene>
    <name evidence="3" type="ORF">I4I82_13280</name>
</gene>
<evidence type="ECO:0000313" key="4">
    <source>
        <dbReference type="Proteomes" id="UP000694300"/>
    </source>
</evidence>
<keyword evidence="4" id="KW-1185">Reference proteome</keyword>
<evidence type="ECO:0000259" key="2">
    <source>
        <dbReference type="PROSITE" id="PS50943"/>
    </source>
</evidence>
<dbReference type="Pfam" id="PF13560">
    <property type="entry name" value="HTH_31"/>
    <property type="match status" value="1"/>
</dbReference>
<sequence length="315" mass="35159">MTVSEPDSSSDATVSPASARRRLGRELRELRESLSLRLDEAAEKFERSAPTLSRLENGRSGAPRLVDVSALLDSYAALRPDLVDDQVREHVLLLAGISRRKEWFAPYRDVLARDSASDGGRRYVEYESDAVEIRSFEPDLVPGLLQTEAYARAVVRVFQPRYTPAQRRRLVQFRLDRQRVLLRQVSPLRFRVVIGELALRRVLGGTQVMREQLEALASWIRDGPSNVEIAVAPASLVTPAVFGGPFVVMMFAERDEQDVVYIEGRVAATYLQGEAEVQRHLDEFDALTAEAMAPLDTLDAIERILDEPGMGIAGA</sequence>
<feature type="domain" description="HTH cro/C1-type" evidence="2">
    <location>
        <begin position="27"/>
        <end position="82"/>
    </location>
</feature>
<proteinExistence type="predicted"/>
<comment type="caution">
    <text evidence="3">The sequence shown here is derived from an EMBL/GenBank/DDBJ whole genome shotgun (WGS) entry which is preliminary data.</text>
</comment>
<dbReference type="InterPro" id="IPR001387">
    <property type="entry name" value="Cro/C1-type_HTH"/>
</dbReference>
<dbReference type="Pfam" id="PF19054">
    <property type="entry name" value="DUF5753"/>
    <property type="match status" value="1"/>
</dbReference>